<name>K8ERP3_9CHLO</name>
<proteinExistence type="predicted"/>
<keyword evidence="1" id="KW-1133">Transmembrane helix</keyword>
<evidence type="ECO:0000313" key="2">
    <source>
        <dbReference type="EMBL" id="CCO20711.1"/>
    </source>
</evidence>
<keyword evidence="3" id="KW-1185">Reference proteome</keyword>
<dbReference type="RefSeq" id="XP_007508220.1">
    <property type="nucleotide sequence ID" value="XM_007508158.1"/>
</dbReference>
<keyword evidence="1" id="KW-0812">Transmembrane</keyword>
<dbReference type="GeneID" id="19010792"/>
<dbReference type="AlphaFoldDB" id="K8ERP3"/>
<dbReference type="KEGG" id="bpg:Bathy18g00140"/>
<dbReference type="EMBL" id="FO082261">
    <property type="protein sequence ID" value="CCO20711.1"/>
    <property type="molecule type" value="Genomic_DNA"/>
</dbReference>
<gene>
    <name evidence="2" type="ordered locus">Bathy18g00140</name>
</gene>
<dbReference type="OrthoDB" id="10431286at2759"/>
<organism evidence="2 3">
    <name type="scientific">Bathycoccus prasinos</name>
    <dbReference type="NCBI Taxonomy" id="41875"/>
    <lineage>
        <taxon>Eukaryota</taxon>
        <taxon>Viridiplantae</taxon>
        <taxon>Chlorophyta</taxon>
        <taxon>Mamiellophyceae</taxon>
        <taxon>Mamiellales</taxon>
        <taxon>Bathycoccaceae</taxon>
        <taxon>Bathycoccus</taxon>
    </lineage>
</organism>
<protein>
    <submittedName>
        <fullName evidence="2">Uncharacterized protein</fullName>
    </submittedName>
</protein>
<keyword evidence="1" id="KW-0472">Membrane</keyword>
<feature type="transmembrane region" description="Helical" evidence="1">
    <location>
        <begin position="6"/>
        <end position="27"/>
    </location>
</feature>
<accession>K8ERP3</accession>
<dbReference type="Proteomes" id="UP000198341">
    <property type="component" value="Chromosome 18"/>
</dbReference>
<evidence type="ECO:0000256" key="1">
    <source>
        <dbReference type="SAM" id="Phobius"/>
    </source>
</evidence>
<sequence>MYIHIFLSVFIFRRCTLSLTFIALIFTQPTHRNTHRKQCVKACLDLAPKSDDYCNETCSDECKAMKEDGDEGNTAFSAPEPDEGLQGKINNVLDKGAVFFVR</sequence>
<reference evidence="2 3" key="1">
    <citation type="submission" date="2011-10" db="EMBL/GenBank/DDBJ databases">
        <authorList>
            <person name="Genoscope - CEA"/>
        </authorList>
    </citation>
    <scope>NUCLEOTIDE SEQUENCE [LARGE SCALE GENOMIC DNA]</scope>
    <source>
        <strain evidence="2 3">RCC 1105</strain>
    </source>
</reference>
<evidence type="ECO:0000313" key="3">
    <source>
        <dbReference type="Proteomes" id="UP000198341"/>
    </source>
</evidence>